<feature type="transmembrane region" description="Helical" evidence="8">
    <location>
        <begin position="58"/>
        <end position="83"/>
    </location>
</feature>
<feature type="transmembrane region" description="Helical" evidence="8">
    <location>
        <begin position="28"/>
        <end position="46"/>
    </location>
</feature>
<comment type="subcellular location">
    <subcellularLocation>
        <location evidence="1">Membrane</location>
        <topology evidence="1">Multi-pass membrane protein</topology>
    </subcellularLocation>
</comment>
<evidence type="ECO:0000256" key="4">
    <source>
        <dbReference type="ARBA" id="ARBA00022679"/>
    </source>
</evidence>
<evidence type="ECO:0000313" key="11">
    <source>
        <dbReference type="Proteomes" id="UP000199267"/>
    </source>
</evidence>
<sequence>MKNQEFYFIKYEHRRPPEPLKNSIFLEFFWQVLACLSLILGGRYLYWRWMYSLNYDALWLALPLVIAETLAYNGLILFFVNLWKTEDVPIGSPPEKISDCALDDSLEERKISVDIFFATYNEDPELVRLGIQDAKKITYPAPIDIKIFVLDDGRREEMRRVAQEEQVLYISRENNIGFKAGNLRNAMDHTSGDFIVIFDADTRPFPTILTNTLGYFRDPSVAWVQTPQWFYDIPEGVALSAFLEKSFGILGKTLGKTIERILGPVQLGYDPFVNDPKMFYDVIQRRRNWANAAFCCGAGSIHRRDAIMEAALKSYSSTVTNDFERTLKKLKRRTKDKEIPPILLAAMRGESVHANEFTPYKFHVSEDIYTSLIIHADRERGWKSILHPRVESKMLSPQDLLSWTIQRFKYAGGTLDIFFHDNPLFRKGLSLPQKLMYGATFYSYFGCLWNLLFLAAPIVYFFSGVSPLAAYDLDFYLHILPFLISLELAMLFGTWGIASYQARASYLSFFYVNLKALYTVLRGKKISFHVTPKDRQSGRHLRLVWPHITLIALTLLGIGYASFSYFYLKTDYTLLGIISNSFWGLNNVLALSLILRAAIWNAD</sequence>
<dbReference type="GO" id="GO:0016758">
    <property type="term" value="F:hexosyltransferase activity"/>
    <property type="evidence" value="ECO:0007669"/>
    <property type="project" value="TreeGrafter"/>
</dbReference>
<dbReference type="InterPro" id="IPR050321">
    <property type="entry name" value="Glycosyltr_2/OpgH_subfam"/>
</dbReference>
<accession>A0A1H8ZY78</accession>
<gene>
    <name evidence="10" type="ORF">SAMN04244573_00300</name>
</gene>
<dbReference type="PANTHER" id="PTHR43867:SF2">
    <property type="entry name" value="CELLULOSE SYNTHASE CATALYTIC SUBUNIT A [UDP-FORMING]"/>
    <property type="match status" value="1"/>
</dbReference>
<evidence type="ECO:0000256" key="7">
    <source>
        <dbReference type="ARBA" id="ARBA00023136"/>
    </source>
</evidence>
<feature type="transmembrane region" description="Helical" evidence="8">
    <location>
        <begin position="441"/>
        <end position="463"/>
    </location>
</feature>
<dbReference type="EMBL" id="FOFJ01000002">
    <property type="protein sequence ID" value="SEP69344.1"/>
    <property type="molecule type" value="Genomic_DNA"/>
</dbReference>
<name>A0A1H8ZY78_9GAMM</name>
<dbReference type="GO" id="GO:0005886">
    <property type="term" value="C:plasma membrane"/>
    <property type="evidence" value="ECO:0007669"/>
    <property type="project" value="TreeGrafter"/>
</dbReference>
<protein>
    <submittedName>
        <fullName evidence="10">Cellulose synthase (UDP-forming)</fullName>
    </submittedName>
</protein>
<evidence type="ECO:0000256" key="3">
    <source>
        <dbReference type="ARBA" id="ARBA00022676"/>
    </source>
</evidence>
<keyword evidence="7 8" id="KW-0472">Membrane</keyword>
<feature type="transmembrane region" description="Helical" evidence="8">
    <location>
        <begin position="544"/>
        <end position="568"/>
    </location>
</feature>
<dbReference type="PANTHER" id="PTHR43867">
    <property type="entry name" value="CELLULOSE SYNTHASE CATALYTIC SUBUNIT A [UDP-FORMING]"/>
    <property type="match status" value="1"/>
</dbReference>
<feature type="transmembrane region" description="Helical" evidence="8">
    <location>
        <begin position="504"/>
        <end position="523"/>
    </location>
</feature>
<keyword evidence="3" id="KW-0328">Glycosyltransferase</keyword>
<dbReference type="CDD" id="cd06421">
    <property type="entry name" value="CESA_CelA_like"/>
    <property type="match status" value="1"/>
</dbReference>
<keyword evidence="4" id="KW-0808">Transferase</keyword>
<evidence type="ECO:0000256" key="6">
    <source>
        <dbReference type="ARBA" id="ARBA00022989"/>
    </source>
</evidence>
<organism evidence="10 11">
    <name type="scientific">Azotobacter beijerinckii</name>
    <dbReference type="NCBI Taxonomy" id="170623"/>
    <lineage>
        <taxon>Bacteria</taxon>
        <taxon>Pseudomonadati</taxon>
        <taxon>Pseudomonadota</taxon>
        <taxon>Gammaproteobacteria</taxon>
        <taxon>Pseudomonadales</taxon>
        <taxon>Pseudomonadaceae</taxon>
        <taxon>Azotobacter</taxon>
    </lineage>
</organism>
<feature type="transmembrane region" description="Helical" evidence="8">
    <location>
        <begin position="574"/>
        <end position="595"/>
    </location>
</feature>
<feature type="transmembrane region" description="Helical" evidence="8">
    <location>
        <begin position="475"/>
        <end position="498"/>
    </location>
</feature>
<keyword evidence="5 8" id="KW-0812">Transmembrane</keyword>
<dbReference type="Gene3D" id="3.90.550.10">
    <property type="entry name" value="Spore Coat Polysaccharide Biosynthesis Protein SpsA, Chain A"/>
    <property type="match status" value="1"/>
</dbReference>
<comment type="pathway">
    <text evidence="2">Glycan metabolism.</text>
</comment>
<dbReference type="InterPro" id="IPR029044">
    <property type="entry name" value="Nucleotide-diphossugar_trans"/>
</dbReference>
<dbReference type="SUPFAM" id="SSF53448">
    <property type="entry name" value="Nucleotide-diphospho-sugar transferases"/>
    <property type="match status" value="1"/>
</dbReference>
<dbReference type="AlphaFoldDB" id="A0A1H8ZY78"/>
<evidence type="ECO:0000256" key="2">
    <source>
        <dbReference type="ARBA" id="ARBA00004881"/>
    </source>
</evidence>
<evidence type="ECO:0000259" key="9">
    <source>
        <dbReference type="Pfam" id="PF00535"/>
    </source>
</evidence>
<feature type="domain" description="Glycosyltransferase 2-like" evidence="9">
    <location>
        <begin position="115"/>
        <end position="306"/>
    </location>
</feature>
<dbReference type="Proteomes" id="UP000199267">
    <property type="component" value="Unassembled WGS sequence"/>
</dbReference>
<keyword evidence="6 8" id="KW-1133">Transmembrane helix</keyword>
<dbReference type="Pfam" id="PF00535">
    <property type="entry name" value="Glycos_transf_2"/>
    <property type="match status" value="1"/>
</dbReference>
<dbReference type="InterPro" id="IPR001173">
    <property type="entry name" value="Glyco_trans_2-like"/>
</dbReference>
<evidence type="ECO:0000256" key="1">
    <source>
        <dbReference type="ARBA" id="ARBA00004141"/>
    </source>
</evidence>
<proteinExistence type="predicted"/>
<reference evidence="10 11" key="1">
    <citation type="submission" date="2016-10" db="EMBL/GenBank/DDBJ databases">
        <authorList>
            <person name="de Groot N.N."/>
        </authorList>
    </citation>
    <scope>NUCLEOTIDE SEQUENCE [LARGE SCALE GENOMIC DNA]</scope>
    <source>
        <strain evidence="10 11">DSM 378</strain>
    </source>
</reference>
<dbReference type="RefSeq" id="WP_090619007.1">
    <property type="nucleotide sequence ID" value="NZ_FOFJ01000002.1"/>
</dbReference>
<evidence type="ECO:0000313" key="10">
    <source>
        <dbReference type="EMBL" id="SEP69344.1"/>
    </source>
</evidence>
<evidence type="ECO:0000256" key="5">
    <source>
        <dbReference type="ARBA" id="ARBA00022692"/>
    </source>
</evidence>
<evidence type="ECO:0000256" key="8">
    <source>
        <dbReference type="SAM" id="Phobius"/>
    </source>
</evidence>